<dbReference type="Pfam" id="PF00583">
    <property type="entry name" value="Acetyltransf_1"/>
    <property type="match status" value="1"/>
</dbReference>
<dbReference type="Proteomes" id="UP000046393">
    <property type="component" value="Unplaced"/>
</dbReference>
<dbReference type="InterPro" id="IPR016181">
    <property type="entry name" value="Acyl_CoA_acyltransferase"/>
</dbReference>
<evidence type="ECO:0000313" key="5">
    <source>
        <dbReference type="Proteomes" id="UP000046393"/>
    </source>
</evidence>
<evidence type="ECO:0000256" key="1">
    <source>
        <dbReference type="ARBA" id="ARBA00008694"/>
    </source>
</evidence>
<dbReference type="FunFam" id="3.40.630.30:FF:000064">
    <property type="entry name" value="GNAT family acetyltransferase"/>
    <property type="match status" value="1"/>
</dbReference>
<dbReference type="PANTHER" id="PTHR10545:SF29">
    <property type="entry name" value="GH14572P-RELATED"/>
    <property type="match status" value="1"/>
</dbReference>
<protein>
    <submittedName>
        <fullName evidence="6">N-acetyltransferase domain-containing protein</fullName>
    </submittedName>
</protein>
<dbReference type="InterPro" id="IPR051016">
    <property type="entry name" value="Diverse_Substrate_AcTransf"/>
</dbReference>
<reference evidence="6" key="1">
    <citation type="submission" date="2017-02" db="UniProtKB">
        <authorList>
            <consortium name="WormBaseParasite"/>
        </authorList>
    </citation>
    <scope>IDENTIFICATION</scope>
</reference>
<sequence length="138" mass="15860">MVSDNNVELNSITPENAGDLLFMIKELAEFEKMPEQVEINPETLAKDIKNGTVYGFIAKSGATPVGMTLCYTAYSTWQGKFLHMEDLYVRPQFRRKGIGSLLWRAVGKFAQQRGMKRIQWNVLDWNKSAIKFYERVGF</sequence>
<name>A0A0N5ADZ8_9BILA</name>
<feature type="domain" description="N-acetyltransferase" evidence="4">
    <location>
        <begin position="7"/>
        <end position="138"/>
    </location>
</feature>
<evidence type="ECO:0000313" key="6">
    <source>
        <dbReference type="WBParaSite" id="SMUV_0000243101-mRNA-1"/>
    </source>
</evidence>
<evidence type="ECO:0000256" key="3">
    <source>
        <dbReference type="ARBA" id="ARBA00023315"/>
    </source>
</evidence>
<dbReference type="Gene3D" id="3.40.630.30">
    <property type="match status" value="1"/>
</dbReference>
<proteinExistence type="inferred from homology"/>
<dbReference type="PROSITE" id="PS51186">
    <property type="entry name" value="GNAT"/>
    <property type="match status" value="1"/>
</dbReference>
<dbReference type="InterPro" id="IPR000182">
    <property type="entry name" value="GNAT_dom"/>
</dbReference>
<organism evidence="5 6">
    <name type="scientific">Syphacia muris</name>
    <dbReference type="NCBI Taxonomy" id="451379"/>
    <lineage>
        <taxon>Eukaryota</taxon>
        <taxon>Metazoa</taxon>
        <taxon>Ecdysozoa</taxon>
        <taxon>Nematoda</taxon>
        <taxon>Chromadorea</taxon>
        <taxon>Rhabditida</taxon>
        <taxon>Spirurina</taxon>
        <taxon>Oxyuridomorpha</taxon>
        <taxon>Oxyuroidea</taxon>
        <taxon>Oxyuridae</taxon>
        <taxon>Syphacia</taxon>
    </lineage>
</organism>
<dbReference type="STRING" id="451379.A0A0N5ADZ8"/>
<dbReference type="GO" id="GO:0008080">
    <property type="term" value="F:N-acetyltransferase activity"/>
    <property type="evidence" value="ECO:0007669"/>
    <property type="project" value="TreeGrafter"/>
</dbReference>
<dbReference type="SUPFAM" id="SSF55729">
    <property type="entry name" value="Acyl-CoA N-acyltransferases (Nat)"/>
    <property type="match status" value="1"/>
</dbReference>
<evidence type="ECO:0000256" key="2">
    <source>
        <dbReference type="ARBA" id="ARBA00022679"/>
    </source>
</evidence>
<dbReference type="AlphaFoldDB" id="A0A0N5ADZ8"/>
<dbReference type="PANTHER" id="PTHR10545">
    <property type="entry name" value="DIAMINE N-ACETYLTRANSFERASE"/>
    <property type="match status" value="1"/>
</dbReference>
<comment type="similarity">
    <text evidence="1">Belongs to the acetyltransferase family.</text>
</comment>
<accession>A0A0N5ADZ8</accession>
<evidence type="ECO:0000259" key="4">
    <source>
        <dbReference type="PROSITE" id="PS51186"/>
    </source>
</evidence>
<keyword evidence="5" id="KW-1185">Reference proteome</keyword>
<dbReference type="WBParaSite" id="SMUV_0000243101-mRNA-1">
    <property type="protein sequence ID" value="SMUV_0000243101-mRNA-1"/>
    <property type="gene ID" value="SMUV_0000243101"/>
</dbReference>
<dbReference type="CDD" id="cd04301">
    <property type="entry name" value="NAT_SF"/>
    <property type="match status" value="1"/>
</dbReference>
<keyword evidence="3" id="KW-0012">Acyltransferase</keyword>
<keyword evidence="2" id="KW-0808">Transferase</keyword>